<protein>
    <submittedName>
        <fullName evidence="1">G protein-coupled receptor</fullName>
    </submittedName>
</protein>
<organism evidence="1 2">
    <name type="scientific">Pristionchus pacificus</name>
    <name type="common">Parasitic nematode worm</name>
    <dbReference type="NCBI Taxonomy" id="54126"/>
    <lineage>
        <taxon>Eukaryota</taxon>
        <taxon>Metazoa</taxon>
        <taxon>Ecdysozoa</taxon>
        <taxon>Nematoda</taxon>
        <taxon>Chromadorea</taxon>
        <taxon>Rhabditida</taxon>
        <taxon>Rhabditina</taxon>
        <taxon>Diplogasteromorpha</taxon>
        <taxon>Diplogasteroidea</taxon>
        <taxon>Neodiplogasteridae</taxon>
        <taxon>Pristionchus</taxon>
    </lineage>
</organism>
<dbReference type="Proteomes" id="UP000005239">
    <property type="component" value="Unassembled WGS sequence"/>
</dbReference>
<dbReference type="PANTHER" id="PTHR16450:SF1">
    <property type="entry name" value="PROTEIN CBG12045"/>
    <property type="match status" value="1"/>
</dbReference>
<dbReference type="InterPro" id="IPR001841">
    <property type="entry name" value="Znf_RING"/>
</dbReference>
<dbReference type="InterPro" id="IPR019422">
    <property type="entry name" value="7TM_GPCR_serpentine_rcpt_Srh"/>
</dbReference>
<evidence type="ECO:0000313" key="2">
    <source>
        <dbReference type="Proteomes" id="UP000005239"/>
    </source>
</evidence>
<dbReference type="Pfam" id="PF10318">
    <property type="entry name" value="7TM_GPCR_Srh"/>
    <property type="match status" value="1"/>
</dbReference>
<dbReference type="SMART" id="SM00184">
    <property type="entry name" value="RING"/>
    <property type="match status" value="1"/>
</dbReference>
<dbReference type="SUPFAM" id="SSF57850">
    <property type="entry name" value="RING/U-box"/>
    <property type="match status" value="1"/>
</dbReference>
<dbReference type="EnsemblMetazoa" id="PPA39272.1">
    <property type="protein sequence ID" value="PPA39272.1"/>
    <property type="gene ID" value="WBGene00277641"/>
</dbReference>
<reference evidence="1" key="2">
    <citation type="submission" date="2022-06" db="UniProtKB">
        <authorList>
            <consortium name="EnsemblMetazoa"/>
        </authorList>
    </citation>
    <scope>IDENTIFICATION</scope>
    <source>
        <strain evidence="1">PS312</strain>
    </source>
</reference>
<keyword evidence="2" id="KW-1185">Reference proteome</keyword>
<gene>
    <name evidence="1" type="primary">WBGene00277641</name>
</gene>
<reference evidence="2" key="1">
    <citation type="journal article" date="2008" name="Nat. Genet.">
        <title>The Pristionchus pacificus genome provides a unique perspective on nematode lifestyle and parasitism.</title>
        <authorList>
            <person name="Dieterich C."/>
            <person name="Clifton S.W."/>
            <person name="Schuster L.N."/>
            <person name="Chinwalla A."/>
            <person name="Delehaunty K."/>
            <person name="Dinkelacker I."/>
            <person name="Fulton L."/>
            <person name="Fulton R."/>
            <person name="Godfrey J."/>
            <person name="Minx P."/>
            <person name="Mitreva M."/>
            <person name="Roeseler W."/>
            <person name="Tian H."/>
            <person name="Witte H."/>
            <person name="Yang S.P."/>
            <person name="Wilson R.K."/>
            <person name="Sommer R.J."/>
        </authorList>
    </citation>
    <scope>NUCLEOTIDE SEQUENCE [LARGE SCALE GENOMIC DNA]</scope>
    <source>
        <strain evidence="2">PS312</strain>
    </source>
</reference>
<name>A0A2A6BE11_PRIPA</name>
<dbReference type="AlphaFoldDB" id="A0A2A6BE11"/>
<sequence length="587" mass="67452">MEVINFALFLITIRIVQIYSSPSFGPYKYCIYQIIIMSLLSQQISLFGPVFYMPLLGEKRQIIRGYVTVELFVSPMAIHTLFSIWICLTFLDLESIMDGFNFRCRVLLKTFHPQFTNKYFWIGISIFAKTATVTIIVSMFLPLGFRLEKFPNVIPTFDAHKSFFVYDNVMLTCETTLLVSFVLGIFLICGDCFLAIFIVFILHIHSNQMSSTTRKMHFRFIVQLIFQASVPLLVIVCPALTLVLCLIVEIPLQTNLCGYIILFLMMTHGPLTSIMTIALYNPYRKAVFQFFTRQKKAQIVASVLLFGSHRLSPLHSNLLPSHLLFLMPSSTRATLGFPLEHSFSSLMGDYLMRLLNACVEGIIGMDTYIQMRKTTLDIERRMKSQFTTRVNNYTIKTSHGIESIRFIFTLDSKKNIIDYQVERTLNPSMRMNEQVSNQYTNIISTPTPVLPSRKRVEELNEENEKNSSLHFSRSCPICLTSSPLRRVVLISCGHSICLPCSNQMKENARSSLIVCPLCRAKSEVVPLFEDIIECKNEFPKRLNNNETSPKCQIFSEQAAENHQTKPVRPPKSKFRTRIISRFQKLFS</sequence>
<proteinExistence type="predicted"/>
<accession>A0A8R1UUV2</accession>
<dbReference type="Gene3D" id="3.30.40.10">
    <property type="entry name" value="Zinc/RING finger domain, C3HC4 (zinc finger)"/>
    <property type="match status" value="1"/>
</dbReference>
<evidence type="ECO:0000313" key="1">
    <source>
        <dbReference type="EnsemblMetazoa" id="PPA39272.1"/>
    </source>
</evidence>
<dbReference type="InterPro" id="IPR013083">
    <property type="entry name" value="Znf_RING/FYVE/PHD"/>
</dbReference>
<accession>A0A2A6BE11</accession>
<dbReference type="PANTHER" id="PTHR16450">
    <property type="entry name" value="RING FINGER PROTEIN 186"/>
    <property type="match status" value="1"/>
</dbReference>
<dbReference type="PROSITE" id="PS50089">
    <property type="entry name" value="ZF_RING_2"/>
    <property type="match status" value="1"/>
</dbReference>